<name>A0A383EEN5_9ZZZZ</name>
<dbReference type="Pfam" id="PF13624">
    <property type="entry name" value="SurA_N_3"/>
    <property type="match status" value="1"/>
</dbReference>
<organism evidence="2">
    <name type="scientific">marine metagenome</name>
    <dbReference type="NCBI Taxonomy" id="408172"/>
    <lineage>
        <taxon>unclassified sequences</taxon>
        <taxon>metagenomes</taxon>
        <taxon>ecological metagenomes</taxon>
    </lineage>
</organism>
<feature type="non-terminal residue" evidence="2">
    <location>
        <position position="41"/>
    </location>
</feature>
<keyword evidence="1" id="KW-0472">Membrane</keyword>
<accession>A0A383EEN5</accession>
<gene>
    <name evidence="2" type="ORF">METZ01_LOCUS508170</name>
</gene>
<reference evidence="2" key="1">
    <citation type="submission" date="2018-05" db="EMBL/GenBank/DDBJ databases">
        <authorList>
            <person name="Lanie J.A."/>
            <person name="Ng W.-L."/>
            <person name="Kazmierczak K.M."/>
            <person name="Andrzejewski T.M."/>
            <person name="Davidsen T.M."/>
            <person name="Wayne K.J."/>
            <person name="Tettelin H."/>
            <person name="Glass J.I."/>
            <person name="Rusch D."/>
            <person name="Podicherti R."/>
            <person name="Tsui H.-C.T."/>
            <person name="Winkler M.E."/>
        </authorList>
    </citation>
    <scope>NUCLEOTIDE SEQUENCE</scope>
</reference>
<evidence type="ECO:0000256" key="1">
    <source>
        <dbReference type="SAM" id="Phobius"/>
    </source>
</evidence>
<protein>
    <submittedName>
        <fullName evidence="2">Uncharacterized protein</fullName>
    </submittedName>
</protein>
<sequence length="41" mass="4604">MLKAIREHADSWLIKSILWLIVFAFIGTIFYSWGMGGASSS</sequence>
<dbReference type="AlphaFoldDB" id="A0A383EEN5"/>
<keyword evidence="1" id="KW-1133">Transmembrane helix</keyword>
<feature type="transmembrane region" description="Helical" evidence="1">
    <location>
        <begin position="12"/>
        <end position="33"/>
    </location>
</feature>
<proteinExistence type="predicted"/>
<dbReference type="EMBL" id="UINC01225307">
    <property type="protein sequence ID" value="SVE55316.1"/>
    <property type="molecule type" value="Genomic_DNA"/>
</dbReference>
<evidence type="ECO:0000313" key="2">
    <source>
        <dbReference type="EMBL" id="SVE55316.1"/>
    </source>
</evidence>
<keyword evidence="1" id="KW-0812">Transmembrane</keyword>